<organism evidence="2 3">
    <name type="scientific">Rhizobium soli</name>
    <dbReference type="NCBI Taxonomy" id="424798"/>
    <lineage>
        <taxon>Bacteria</taxon>
        <taxon>Pseudomonadati</taxon>
        <taxon>Pseudomonadota</taxon>
        <taxon>Alphaproteobacteria</taxon>
        <taxon>Hyphomicrobiales</taxon>
        <taxon>Rhizobiaceae</taxon>
        <taxon>Rhizobium/Agrobacterium group</taxon>
        <taxon>Rhizobium</taxon>
    </lineage>
</organism>
<keyword evidence="1" id="KW-1133">Transmembrane helix</keyword>
<dbReference type="AlphaFoldDB" id="A0A7X0MSW6"/>
<evidence type="ECO:0000256" key="1">
    <source>
        <dbReference type="SAM" id="Phobius"/>
    </source>
</evidence>
<reference evidence="2 3" key="1">
    <citation type="submission" date="2020-08" db="EMBL/GenBank/DDBJ databases">
        <title>The Agave Microbiome: Exploring the role of microbial communities in plant adaptations to desert environments.</title>
        <authorList>
            <person name="Partida-Martinez L.P."/>
        </authorList>
    </citation>
    <scope>NUCLEOTIDE SEQUENCE [LARGE SCALE GENOMIC DNA]</scope>
    <source>
        <strain evidence="2 3">AS3.12</strain>
    </source>
</reference>
<feature type="transmembrane region" description="Helical" evidence="1">
    <location>
        <begin position="99"/>
        <end position="123"/>
    </location>
</feature>
<evidence type="ECO:0000313" key="2">
    <source>
        <dbReference type="EMBL" id="MBB6508640.1"/>
    </source>
</evidence>
<keyword evidence="1" id="KW-0812">Transmembrane</keyword>
<feature type="transmembrane region" description="Helical" evidence="1">
    <location>
        <begin position="50"/>
        <end position="73"/>
    </location>
</feature>
<feature type="transmembrane region" description="Helical" evidence="1">
    <location>
        <begin position="12"/>
        <end position="38"/>
    </location>
</feature>
<evidence type="ECO:0000313" key="3">
    <source>
        <dbReference type="Proteomes" id="UP000585437"/>
    </source>
</evidence>
<keyword evidence="1" id="KW-0472">Membrane</keyword>
<name>A0A7X0MSW6_9HYPH</name>
<accession>A0A7X0MSW6</accession>
<proteinExistence type="predicted"/>
<gene>
    <name evidence="2" type="ORF">F4695_001989</name>
</gene>
<sequence length="127" mass="14038">MKSVIPREVETLWTLFTAPVVWALHFIICYATVAVFCAKRLPASFSFDTVRIVLVVVTLAALAMIVLSAYLAWRQWGFGAKDAPHDEPTRSSRTLFQGFATLLLSGLSFVSVVYAAIPLIFIAECQP</sequence>
<dbReference type="Proteomes" id="UP000585437">
    <property type="component" value="Unassembled WGS sequence"/>
</dbReference>
<dbReference type="EMBL" id="JACHBU010000003">
    <property type="protein sequence ID" value="MBB6508640.1"/>
    <property type="molecule type" value="Genomic_DNA"/>
</dbReference>
<dbReference type="RefSeq" id="WP_062461668.1">
    <property type="nucleotide sequence ID" value="NZ_JACHBU010000003.1"/>
</dbReference>
<comment type="caution">
    <text evidence="2">The sequence shown here is derived from an EMBL/GenBank/DDBJ whole genome shotgun (WGS) entry which is preliminary data.</text>
</comment>
<protein>
    <submittedName>
        <fullName evidence="2">Uncharacterized protein</fullName>
    </submittedName>
</protein>
<keyword evidence="3" id="KW-1185">Reference proteome</keyword>